<dbReference type="AlphaFoldDB" id="A0A7S3AI93"/>
<gene>
    <name evidence="2" type="ORF">HERI1096_LOCUS6196</name>
</gene>
<feature type="region of interest" description="Disordered" evidence="1">
    <location>
        <begin position="239"/>
        <end position="265"/>
    </location>
</feature>
<evidence type="ECO:0000313" key="2">
    <source>
        <dbReference type="EMBL" id="CAE0105538.1"/>
    </source>
</evidence>
<dbReference type="EMBL" id="HBHX01011156">
    <property type="protein sequence ID" value="CAE0105538.1"/>
    <property type="molecule type" value="Transcribed_RNA"/>
</dbReference>
<organism evidence="2">
    <name type="scientific">Haptolina ericina</name>
    <dbReference type="NCBI Taxonomy" id="156174"/>
    <lineage>
        <taxon>Eukaryota</taxon>
        <taxon>Haptista</taxon>
        <taxon>Haptophyta</taxon>
        <taxon>Prymnesiophyceae</taxon>
        <taxon>Prymnesiales</taxon>
        <taxon>Prymnesiaceae</taxon>
        <taxon>Haptolina</taxon>
    </lineage>
</organism>
<name>A0A7S3AI93_9EUKA</name>
<sequence>MIEQILEREQAERFNYLANAEWTGKRFANFEHLQGRGNNLTYHFMFALEEEQPTEDVNGFLACYQTSQQSLDEIIALIPIPYQHIRLCAILVRLVYALGYVRKSIQTEASISLLEKMEYNEVIDNLFDKMTESLQGMRQSPRDVSLELSSGLYALVQRARIQFPHLTLPGGVLARDVPLMVHIMLLSQVWEKECKHPGHLDRVLAQANAGTYEYRPGTAADMVADEVQRDMRRLELQQTKGGGAQGGSHGGAQGGQQGGTPHAIE</sequence>
<reference evidence="2" key="1">
    <citation type="submission" date="2021-01" db="EMBL/GenBank/DDBJ databases">
        <authorList>
            <person name="Corre E."/>
            <person name="Pelletier E."/>
            <person name="Niang G."/>
            <person name="Scheremetjew M."/>
            <person name="Finn R."/>
            <person name="Kale V."/>
            <person name="Holt S."/>
            <person name="Cochrane G."/>
            <person name="Meng A."/>
            <person name="Brown T."/>
            <person name="Cohen L."/>
        </authorList>
    </citation>
    <scope>NUCLEOTIDE SEQUENCE</scope>
    <source>
        <strain evidence="2">CCMP281</strain>
    </source>
</reference>
<accession>A0A7S3AI93</accession>
<protein>
    <submittedName>
        <fullName evidence="2">Uncharacterized protein</fullName>
    </submittedName>
</protein>
<feature type="compositionally biased region" description="Gly residues" evidence="1">
    <location>
        <begin position="240"/>
        <end position="258"/>
    </location>
</feature>
<proteinExistence type="predicted"/>
<evidence type="ECO:0000256" key="1">
    <source>
        <dbReference type="SAM" id="MobiDB-lite"/>
    </source>
</evidence>